<evidence type="ECO:0000313" key="10">
    <source>
        <dbReference type="RefSeq" id="XP_022237505.1"/>
    </source>
</evidence>
<keyword evidence="3" id="KW-0238">DNA-binding</keyword>
<feature type="domain" description="BHLH" evidence="7">
    <location>
        <begin position="1"/>
        <end position="50"/>
    </location>
</feature>
<evidence type="ECO:0000256" key="6">
    <source>
        <dbReference type="SAM" id="MobiDB-lite"/>
    </source>
</evidence>
<evidence type="ECO:0000256" key="4">
    <source>
        <dbReference type="ARBA" id="ARBA00023163"/>
    </source>
</evidence>
<comment type="subcellular location">
    <subcellularLocation>
        <location evidence="1">Nucleus</location>
    </subcellularLocation>
</comment>
<dbReference type="InterPro" id="IPR003650">
    <property type="entry name" value="Orange_dom"/>
</dbReference>
<proteinExistence type="predicted"/>
<keyword evidence="9" id="KW-1185">Reference proteome</keyword>
<evidence type="ECO:0000259" key="8">
    <source>
        <dbReference type="PROSITE" id="PS51054"/>
    </source>
</evidence>
<feature type="domain" description="Orange" evidence="8">
    <location>
        <begin position="66"/>
        <end position="99"/>
    </location>
</feature>
<dbReference type="SUPFAM" id="SSF158457">
    <property type="entry name" value="Orange domain-like"/>
    <property type="match status" value="1"/>
</dbReference>
<reference evidence="10" key="1">
    <citation type="submission" date="2025-08" db="UniProtKB">
        <authorList>
            <consortium name="RefSeq"/>
        </authorList>
    </citation>
    <scope>IDENTIFICATION</scope>
    <source>
        <tissue evidence="10">Muscle</tissue>
    </source>
</reference>
<dbReference type="Gene3D" id="4.10.280.10">
    <property type="entry name" value="Helix-loop-helix DNA-binding domain"/>
    <property type="match status" value="1"/>
</dbReference>
<dbReference type="Gene3D" id="6.10.250.980">
    <property type="match status" value="1"/>
</dbReference>
<name>A0ABM1S1K0_LIMPO</name>
<dbReference type="SMART" id="SM00511">
    <property type="entry name" value="ORANGE"/>
    <property type="match status" value="1"/>
</dbReference>
<dbReference type="InterPro" id="IPR011598">
    <property type="entry name" value="bHLH_dom"/>
</dbReference>
<evidence type="ECO:0000256" key="3">
    <source>
        <dbReference type="ARBA" id="ARBA00023125"/>
    </source>
</evidence>
<keyword evidence="4" id="KW-0804">Transcription</keyword>
<feature type="region of interest" description="Disordered" evidence="6">
    <location>
        <begin position="197"/>
        <end position="218"/>
    </location>
</feature>
<gene>
    <name evidence="10" type="primary">LOC106478230</name>
</gene>
<dbReference type="Pfam" id="PF00010">
    <property type="entry name" value="HLH"/>
    <property type="match status" value="1"/>
</dbReference>
<dbReference type="CDD" id="cd11410">
    <property type="entry name" value="bHLH_O_HES"/>
    <property type="match status" value="1"/>
</dbReference>
<keyword evidence="2" id="KW-0805">Transcription regulation</keyword>
<protein>
    <submittedName>
        <fullName evidence="10">Transcription factor HES-4-A-like isoform X2</fullName>
    </submittedName>
</protein>
<dbReference type="PANTHER" id="PTHR10985">
    <property type="entry name" value="BASIC HELIX-LOOP-HELIX TRANSCRIPTION FACTOR, HES-RELATED"/>
    <property type="match status" value="1"/>
</dbReference>
<dbReference type="SUPFAM" id="SSF47459">
    <property type="entry name" value="HLH, helix-loop-helix DNA-binding domain"/>
    <property type="match status" value="1"/>
</dbReference>
<evidence type="ECO:0000256" key="2">
    <source>
        <dbReference type="ARBA" id="ARBA00023015"/>
    </source>
</evidence>
<evidence type="ECO:0000313" key="9">
    <source>
        <dbReference type="Proteomes" id="UP000694941"/>
    </source>
</evidence>
<accession>A0ABM1S1K0</accession>
<dbReference type="RefSeq" id="XP_022237505.1">
    <property type="nucleotide sequence ID" value="XM_022381797.1"/>
</dbReference>
<organism evidence="9 10">
    <name type="scientific">Limulus polyphemus</name>
    <name type="common">Atlantic horseshoe crab</name>
    <dbReference type="NCBI Taxonomy" id="6850"/>
    <lineage>
        <taxon>Eukaryota</taxon>
        <taxon>Metazoa</taxon>
        <taxon>Ecdysozoa</taxon>
        <taxon>Arthropoda</taxon>
        <taxon>Chelicerata</taxon>
        <taxon>Merostomata</taxon>
        <taxon>Xiphosura</taxon>
        <taxon>Limulidae</taxon>
        <taxon>Limulus</taxon>
    </lineage>
</organism>
<evidence type="ECO:0000256" key="5">
    <source>
        <dbReference type="ARBA" id="ARBA00023242"/>
    </source>
</evidence>
<dbReference type="GeneID" id="106478230"/>
<dbReference type="SMART" id="SM00353">
    <property type="entry name" value="HLH"/>
    <property type="match status" value="1"/>
</dbReference>
<keyword evidence="5" id="KW-0539">Nucleus</keyword>
<sequence length="244" mass="26969">MERKRRERINNSLGELKNLVLDSLKKDNSRHSKLEKADILEMTVKHLQNMQLKQLEIRATSSLANFRAGFNECAREVSRFLGTVDGVDPSLQHHLLNHLTDRVSGLNETCSSSNSYNLSSTNSTTSATMSSNNNSNFVMSDIRLVPTCLPTGEIAFLLPGDSLNYQSHQTLLHKYSPTAISVTSSPVTVLGSSGILSPAASDRSESSPSPVTYSSDKTKTMTLFEPVPSFHLDKPKSESVWRPW</sequence>
<evidence type="ECO:0000256" key="1">
    <source>
        <dbReference type="ARBA" id="ARBA00004123"/>
    </source>
</evidence>
<dbReference type="PROSITE" id="PS51054">
    <property type="entry name" value="ORANGE"/>
    <property type="match status" value="1"/>
</dbReference>
<dbReference type="Pfam" id="PF07527">
    <property type="entry name" value="Hairy_orange"/>
    <property type="match status" value="1"/>
</dbReference>
<feature type="compositionally biased region" description="Low complexity" evidence="6">
    <location>
        <begin position="206"/>
        <end position="215"/>
    </location>
</feature>
<dbReference type="InterPro" id="IPR036638">
    <property type="entry name" value="HLH_DNA-bd_sf"/>
</dbReference>
<evidence type="ECO:0000259" key="7">
    <source>
        <dbReference type="PROSITE" id="PS50888"/>
    </source>
</evidence>
<dbReference type="PROSITE" id="PS50888">
    <property type="entry name" value="BHLH"/>
    <property type="match status" value="1"/>
</dbReference>
<dbReference type="Proteomes" id="UP000694941">
    <property type="component" value="Unplaced"/>
</dbReference>
<dbReference type="InterPro" id="IPR050370">
    <property type="entry name" value="HES_HEY"/>
</dbReference>